<proteinExistence type="inferred from homology"/>
<dbReference type="Proteomes" id="UP000824469">
    <property type="component" value="Unassembled WGS sequence"/>
</dbReference>
<dbReference type="GO" id="GO:0003352">
    <property type="term" value="P:regulation of cilium movement"/>
    <property type="evidence" value="ECO:0007669"/>
    <property type="project" value="InterPro"/>
</dbReference>
<evidence type="ECO:0000256" key="1">
    <source>
        <dbReference type="ARBA" id="ARBA00009619"/>
    </source>
</evidence>
<dbReference type="AlphaFoldDB" id="A0AA38GTT9"/>
<dbReference type="EMBL" id="JAHRHJ020000002">
    <property type="protein sequence ID" value="KAH9326385.1"/>
    <property type="molecule type" value="Genomic_DNA"/>
</dbReference>
<comment type="caution">
    <text evidence="2">The sequence shown here is derived from an EMBL/GenBank/DDBJ whole genome shotgun (WGS) entry which is preliminary data.</text>
</comment>
<dbReference type="PANTHER" id="PTHR13238:SF0">
    <property type="entry name" value="CILIA- AND FLAGELLA-ASSOCIATED PROTEIN 298"/>
    <property type="match status" value="1"/>
</dbReference>
<dbReference type="PANTHER" id="PTHR13238">
    <property type="entry name" value="PROTEIN C21ORF59"/>
    <property type="match status" value="1"/>
</dbReference>
<name>A0AA38GTT9_TAXCH</name>
<organism evidence="2 3">
    <name type="scientific">Taxus chinensis</name>
    <name type="common">Chinese yew</name>
    <name type="synonym">Taxus wallichiana var. chinensis</name>
    <dbReference type="NCBI Taxonomy" id="29808"/>
    <lineage>
        <taxon>Eukaryota</taxon>
        <taxon>Viridiplantae</taxon>
        <taxon>Streptophyta</taxon>
        <taxon>Embryophyta</taxon>
        <taxon>Tracheophyta</taxon>
        <taxon>Spermatophyta</taxon>
        <taxon>Pinopsida</taxon>
        <taxon>Pinidae</taxon>
        <taxon>Conifers II</taxon>
        <taxon>Cupressales</taxon>
        <taxon>Taxaceae</taxon>
        <taxon>Taxus</taxon>
    </lineage>
</organism>
<dbReference type="InterPro" id="IPR021298">
    <property type="entry name" value="CFAP298"/>
</dbReference>
<comment type="similarity">
    <text evidence="1">Belongs to the CFAP298 family.</text>
</comment>
<reference evidence="2 3" key="1">
    <citation type="journal article" date="2021" name="Nat. Plants">
        <title>The Taxus genome provides insights into paclitaxel biosynthesis.</title>
        <authorList>
            <person name="Xiong X."/>
            <person name="Gou J."/>
            <person name="Liao Q."/>
            <person name="Li Y."/>
            <person name="Zhou Q."/>
            <person name="Bi G."/>
            <person name="Li C."/>
            <person name="Du R."/>
            <person name="Wang X."/>
            <person name="Sun T."/>
            <person name="Guo L."/>
            <person name="Liang H."/>
            <person name="Lu P."/>
            <person name="Wu Y."/>
            <person name="Zhang Z."/>
            <person name="Ro D.K."/>
            <person name="Shang Y."/>
            <person name="Huang S."/>
            <person name="Yan J."/>
        </authorList>
    </citation>
    <scope>NUCLEOTIDE SEQUENCE [LARGE SCALE GENOMIC DNA]</scope>
    <source>
        <strain evidence="2">Ta-2019</strain>
    </source>
</reference>
<dbReference type="Pfam" id="PF11069">
    <property type="entry name" value="CFAP298"/>
    <property type="match status" value="1"/>
</dbReference>
<evidence type="ECO:0000313" key="2">
    <source>
        <dbReference type="EMBL" id="KAH9326385.1"/>
    </source>
</evidence>
<feature type="non-terminal residue" evidence="2">
    <location>
        <position position="74"/>
    </location>
</feature>
<sequence length="74" mass="8589">DVFFDQDTAQLWWAGKELMRDKTLCDHVGKNEKTKIIAKLQARGQGPPSREPRVDAETQKAMMAWCNKQQQEKK</sequence>
<protein>
    <submittedName>
        <fullName evidence="2">Uncharacterized protein</fullName>
    </submittedName>
</protein>
<evidence type="ECO:0000313" key="3">
    <source>
        <dbReference type="Proteomes" id="UP000824469"/>
    </source>
</evidence>
<accession>A0AA38GTT9</accession>
<gene>
    <name evidence="2" type="ORF">KI387_006563</name>
</gene>
<keyword evidence="3" id="KW-1185">Reference proteome</keyword>
<feature type="non-terminal residue" evidence="2">
    <location>
        <position position="1"/>
    </location>
</feature>